<dbReference type="Proteomes" id="UP000326725">
    <property type="component" value="Unassembled WGS sequence"/>
</dbReference>
<evidence type="ECO:0000313" key="3">
    <source>
        <dbReference type="EMBL" id="VVZ96366.1"/>
    </source>
</evidence>
<reference evidence="3 4" key="1">
    <citation type="submission" date="2019-09" db="EMBL/GenBank/DDBJ databases">
        <authorList>
            <person name="Criscuolo A."/>
        </authorList>
    </citation>
    <scope>NUCLEOTIDE SEQUENCE [LARGE SCALE GENOMIC DNA]</scope>
    <source>
        <strain evidence="4">3(2)</strain>
    </source>
</reference>
<dbReference type="PANTHER" id="PTHR13194:SF19">
    <property type="entry name" value="NAD(P)-BINDING ROSSMANN-FOLD SUPERFAMILY PROTEIN"/>
    <property type="match status" value="1"/>
</dbReference>
<dbReference type="SUPFAM" id="SSF49785">
    <property type="entry name" value="Galactose-binding domain-like"/>
    <property type="match status" value="1"/>
</dbReference>
<evidence type="ECO:0000259" key="2">
    <source>
        <dbReference type="Pfam" id="PF08547"/>
    </source>
</evidence>
<dbReference type="InterPro" id="IPR008979">
    <property type="entry name" value="Galactose-bd-like_sf"/>
</dbReference>
<gene>
    <name evidence="3" type="ORF">HALO32_02462</name>
</gene>
<dbReference type="AlphaFoldDB" id="A0A5K1I4I2"/>
<dbReference type="RefSeq" id="WP_151444166.1">
    <property type="nucleotide sequence ID" value="NZ_CABVOU010000039.1"/>
</dbReference>
<keyword evidence="4" id="KW-1185">Reference proteome</keyword>
<sequence>MTRLIDFQLADEATRWRAINDDVMGGISQGNLHIEAGIGVFSGEISLENNGGFASVRREPEVIDLSDASGVVLHVRGDGRRYQLRLRTGELFDGGAYRALFQPYAGEWQRVALPWSEFEAVFRGRRLENAPLLDPAAIQQLGFLIADRTAGPFRLEVDWLDAMGHEVTP</sequence>
<dbReference type="InterPro" id="IPR013857">
    <property type="entry name" value="NADH-UbQ_OxRdtase-assoc_prot30"/>
</dbReference>
<dbReference type="Pfam" id="PF08547">
    <property type="entry name" value="CIA30"/>
    <property type="match status" value="1"/>
</dbReference>
<evidence type="ECO:0000256" key="1">
    <source>
        <dbReference type="ARBA" id="ARBA00007884"/>
    </source>
</evidence>
<name>A0A5K1I4I2_9GAMM</name>
<dbReference type="InterPro" id="IPR039131">
    <property type="entry name" value="NDUFAF1"/>
</dbReference>
<dbReference type="PANTHER" id="PTHR13194">
    <property type="entry name" value="COMPLEX I INTERMEDIATE-ASSOCIATED PROTEIN 30"/>
    <property type="match status" value="1"/>
</dbReference>
<protein>
    <submittedName>
        <fullName evidence="3">Complex I intermediate-associated protein 30 (CIA30)</fullName>
    </submittedName>
</protein>
<comment type="similarity">
    <text evidence="1">Belongs to the CIA30 family.</text>
</comment>
<dbReference type="EMBL" id="CABVOU010000039">
    <property type="protein sequence ID" value="VVZ96366.1"/>
    <property type="molecule type" value="Genomic_DNA"/>
</dbReference>
<feature type="domain" description="NADH:ubiquinone oxidoreductase intermediate-associated protein 30" evidence="2">
    <location>
        <begin position="5"/>
        <end position="157"/>
    </location>
</feature>
<organism evidence="3 4">
    <name type="scientific">Halomonas lysinitropha</name>
    <dbReference type="NCBI Taxonomy" id="2607506"/>
    <lineage>
        <taxon>Bacteria</taxon>
        <taxon>Pseudomonadati</taxon>
        <taxon>Pseudomonadota</taxon>
        <taxon>Gammaproteobacteria</taxon>
        <taxon>Oceanospirillales</taxon>
        <taxon>Halomonadaceae</taxon>
        <taxon>Halomonas</taxon>
    </lineage>
</organism>
<accession>A0A5K1I4I2</accession>
<proteinExistence type="inferred from homology"/>
<evidence type="ECO:0000313" key="4">
    <source>
        <dbReference type="Proteomes" id="UP000326725"/>
    </source>
</evidence>